<dbReference type="RefSeq" id="WP_284724047.1">
    <property type="nucleotide sequence ID" value="NZ_FXTU01000002.1"/>
</dbReference>
<name>A0AA45WLL0_9BACL</name>
<dbReference type="Pfam" id="PF02810">
    <property type="entry name" value="SEC-C"/>
    <property type="match status" value="1"/>
</dbReference>
<protein>
    <submittedName>
        <fullName evidence="1">SEC-C motif-containing protein</fullName>
    </submittedName>
</protein>
<proteinExistence type="predicted"/>
<dbReference type="InterPro" id="IPR004027">
    <property type="entry name" value="SEC_C_motif"/>
</dbReference>
<dbReference type="Proteomes" id="UP001157946">
    <property type="component" value="Unassembled WGS sequence"/>
</dbReference>
<keyword evidence="2" id="KW-1185">Reference proteome</keyword>
<comment type="caution">
    <text evidence="1">The sequence shown here is derived from an EMBL/GenBank/DDBJ whole genome shotgun (WGS) entry which is preliminary data.</text>
</comment>
<reference evidence="1" key="1">
    <citation type="submission" date="2017-05" db="EMBL/GenBank/DDBJ databases">
        <authorList>
            <person name="Varghese N."/>
            <person name="Submissions S."/>
        </authorList>
    </citation>
    <scope>NUCLEOTIDE SEQUENCE</scope>
    <source>
        <strain evidence="1">DSM 45262</strain>
    </source>
</reference>
<organism evidence="1 2">
    <name type="scientific">Laceyella tengchongensis</name>
    <dbReference type="NCBI Taxonomy" id="574699"/>
    <lineage>
        <taxon>Bacteria</taxon>
        <taxon>Bacillati</taxon>
        <taxon>Bacillota</taxon>
        <taxon>Bacilli</taxon>
        <taxon>Bacillales</taxon>
        <taxon>Thermoactinomycetaceae</taxon>
        <taxon>Laceyella</taxon>
    </lineage>
</organism>
<dbReference type="Gene3D" id="3.10.450.50">
    <property type="match status" value="1"/>
</dbReference>
<sequence>MVGRNEPCPCGSGKKYKKCCERVVALDSVEKARAERENRLKHDLLVDLQHWFTGRISPEMQKEWAQRFKKLMQLPLDQPISQEYATYFRFWLLFDAPCLNRRRPVEVWRSTIRNAPHKERMARNMSESTFTCYEISQTDEHTLTLTSLTTKEQVQIQKGESIPREKLVFTRLLRVGQRYEFFGPYTSFAHEMRGEILVQLEKYNHPEEERQEYTTWENGWKVFGWSIKRTEEVEQGMLSAPVVTEHMVEETAFWPDVEPKEEELPLRVMQHLEQFYFNHVATLQKGTQTLYSRSLELLYKYLSMRFGQSFDWSMLDEEVLCHFLSVWYLDQGKVTAPGSKIFLNTLKHLFRWLKEEGISDAYLSFRKVYASLIRALPVAVEAKKWMEENGVKPDYRNNEQTGSTQMVMLAFSSTGPALLIEDKWLPVNLLGVPTMWSEHRFWVHGTVQMEPSGCYFTRIDGLYPIISLDNQLKVLGHK</sequence>
<accession>A0AA45WLL0</accession>
<dbReference type="AlphaFoldDB" id="A0AA45WLL0"/>
<dbReference type="SUPFAM" id="SSF103642">
    <property type="entry name" value="Sec-C motif"/>
    <property type="match status" value="1"/>
</dbReference>
<dbReference type="EMBL" id="FXTU01000002">
    <property type="protein sequence ID" value="SMP11785.1"/>
    <property type="molecule type" value="Genomic_DNA"/>
</dbReference>
<evidence type="ECO:0000313" key="2">
    <source>
        <dbReference type="Proteomes" id="UP001157946"/>
    </source>
</evidence>
<gene>
    <name evidence="1" type="ORF">SAMN06265361_102287</name>
</gene>
<evidence type="ECO:0000313" key="1">
    <source>
        <dbReference type="EMBL" id="SMP11785.1"/>
    </source>
</evidence>